<dbReference type="SUPFAM" id="SSF53335">
    <property type="entry name" value="S-adenosyl-L-methionine-dependent methyltransferases"/>
    <property type="match status" value="1"/>
</dbReference>
<organism evidence="1 2">
    <name type="scientific">Camelimonas fluminis</name>
    <dbReference type="NCBI Taxonomy" id="1576911"/>
    <lineage>
        <taxon>Bacteria</taxon>
        <taxon>Pseudomonadati</taxon>
        <taxon>Pseudomonadota</taxon>
        <taxon>Alphaproteobacteria</taxon>
        <taxon>Hyphomicrobiales</taxon>
        <taxon>Chelatococcaceae</taxon>
        <taxon>Camelimonas</taxon>
    </lineage>
</organism>
<dbReference type="RefSeq" id="WP_191321055.1">
    <property type="nucleotide sequence ID" value="NZ_BNCG01000038.1"/>
</dbReference>
<keyword evidence="2" id="KW-1185">Reference proteome</keyword>
<dbReference type="InterPro" id="IPR002052">
    <property type="entry name" value="DNA_methylase_N6_adenine_CS"/>
</dbReference>
<sequence length="189" mass="21780">MTVVPSGYVLKDFELYETETWATHRLADFLKLDTHRVIWEPSAGNHKIADVFVSAGHRVITSDITIHNRPHHFISDFFGDIRLPHFDDLISNPPYGKQNILAARYARLAISRCSGWIALLLTAKFDFGSTRGDLFRYNPRFFAKITLTDRIKWFEGPSTGTEDHAWYIWAPTSHGQQTFAQIHYAGRDR</sequence>
<name>A0ABV7UIL5_9HYPH</name>
<evidence type="ECO:0000313" key="1">
    <source>
        <dbReference type="EMBL" id="MFC3638358.1"/>
    </source>
</evidence>
<dbReference type="PROSITE" id="PS00092">
    <property type="entry name" value="N6_MTASE"/>
    <property type="match status" value="1"/>
</dbReference>
<evidence type="ECO:0000313" key="2">
    <source>
        <dbReference type="Proteomes" id="UP001595704"/>
    </source>
</evidence>
<gene>
    <name evidence="1" type="ORF">ACFONL_13405</name>
</gene>
<comment type="caution">
    <text evidence="1">The sequence shown here is derived from an EMBL/GenBank/DDBJ whole genome shotgun (WGS) entry which is preliminary data.</text>
</comment>
<dbReference type="EMBL" id="JBHRYC010000066">
    <property type="protein sequence ID" value="MFC3638358.1"/>
    <property type="molecule type" value="Genomic_DNA"/>
</dbReference>
<reference evidence="2" key="1">
    <citation type="journal article" date="2019" name="Int. J. Syst. Evol. Microbiol.">
        <title>The Global Catalogue of Microorganisms (GCM) 10K type strain sequencing project: providing services to taxonomists for standard genome sequencing and annotation.</title>
        <authorList>
            <consortium name="The Broad Institute Genomics Platform"/>
            <consortium name="The Broad Institute Genome Sequencing Center for Infectious Disease"/>
            <person name="Wu L."/>
            <person name="Ma J."/>
        </authorList>
    </citation>
    <scope>NUCLEOTIDE SEQUENCE [LARGE SCALE GENOMIC DNA]</scope>
    <source>
        <strain evidence="2">KCTC 42282</strain>
    </source>
</reference>
<accession>A0ABV7UIL5</accession>
<dbReference type="InterPro" id="IPR029063">
    <property type="entry name" value="SAM-dependent_MTases_sf"/>
</dbReference>
<proteinExistence type="predicted"/>
<protein>
    <submittedName>
        <fullName evidence="1">Uncharacterized protein</fullName>
    </submittedName>
</protein>
<dbReference type="Proteomes" id="UP001595704">
    <property type="component" value="Unassembled WGS sequence"/>
</dbReference>